<sequence length="266" mass="28103">MNKPTADEGKGEGKGGEEGRVEAGGDGWSREKRNREAAQTERASVEAGRLLCSRVACRALEAPVGVGPGEIAASSGGVAALPSQASASQRENLAGLWGPRASQQPTLGRAVNPAVSEHTGGSTIFLLQRPKVASKPSFHARGQEAAASAGRCRPNSATGRVAGTVRSRSRTMIFAGLVPHSSVAAQCGLGVRARTHFHHLRRHWGAQDHLRQRVRKASLVQLKFVAPARADMVGSTVAAMHDDIVSQQLTSWPIDRLRQPQTVTPA</sequence>
<evidence type="ECO:0000313" key="2">
    <source>
        <dbReference type="Proteomes" id="UP001638806"/>
    </source>
</evidence>
<proteinExistence type="predicted"/>
<gene>
    <name evidence="1" type="ORF">ACCO45_006428</name>
</gene>
<comment type="caution">
    <text evidence="1">The sequence shown here is derived from an EMBL/GenBank/DDBJ whole genome shotgun (WGS) entry which is preliminary data.</text>
</comment>
<organism evidence="1 2">
    <name type="scientific">Purpureocillium lilacinum</name>
    <name type="common">Paecilomyces lilacinus</name>
    <dbReference type="NCBI Taxonomy" id="33203"/>
    <lineage>
        <taxon>Eukaryota</taxon>
        <taxon>Fungi</taxon>
        <taxon>Dikarya</taxon>
        <taxon>Ascomycota</taxon>
        <taxon>Pezizomycotina</taxon>
        <taxon>Sordariomycetes</taxon>
        <taxon>Hypocreomycetidae</taxon>
        <taxon>Hypocreales</taxon>
        <taxon>Ophiocordycipitaceae</taxon>
        <taxon>Purpureocillium</taxon>
    </lineage>
</organism>
<name>A0ACC4DPT7_PURLI</name>
<accession>A0ACC4DPT7</accession>
<dbReference type="EMBL" id="JBGNUJ010000006">
    <property type="protein sequence ID" value="KAL3958266.1"/>
    <property type="molecule type" value="Genomic_DNA"/>
</dbReference>
<keyword evidence="2" id="KW-1185">Reference proteome</keyword>
<reference evidence="1" key="1">
    <citation type="submission" date="2024-12" db="EMBL/GenBank/DDBJ databases">
        <title>Comparative genomics and development of molecular markers within Purpureocillium lilacinum and among Purpureocillium species.</title>
        <authorList>
            <person name="Yeh Z.-Y."/>
            <person name="Ni N.-T."/>
            <person name="Lo P.-H."/>
            <person name="Mushyakhwo K."/>
            <person name="Lin C.-F."/>
            <person name="Nai Y.-S."/>
        </authorList>
    </citation>
    <scope>NUCLEOTIDE SEQUENCE</scope>
    <source>
        <strain evidence="1">NCHU-NPUST-175</strain>
    </source>
</reference>
<evidence type="ECO:0000313" key="1">
    <source>
        <dbReference type="EMBL" id="KAL3958266.1"/>
    </source>
</evidence>
<protein>
    <submittedName>
        <fullName evidence="1">Uncharacterized protein</fullName>
    </submittedName>
</protein>
<dbReference type="Proteomes" id="UP001638806">
    <property type="component" value="Unassembled WGS sequence"/>
</dbReference>